<reference evidence="1 2" key="1">
    <citation type="submission" date="2024-04" db="EMBL/GenBank/DDBJ databases">
        <authorList>
            <person name="Rising A."/>
            <person name="Reimegard J."/>
            <person name="Sonavane S."/>
            <person name="Akerstrom W."/>
            <person name="Nylinder S."/>
            <person name="Hedman E."/>
            <person name="Kallberg Y."/>
        </authorList>
    </citation>
    <scope>NUCLEOTIDE SEQUENCE [LARGE SCALE GENOMIC DNA]</scope>
</reference>
<evidence type="ECO:0000313" key="2">
    <source>
        <dbReference type="Proteomes" id="UP001497382"/>
    </source>
</evidence>
<protein>
    <submittedName>
        <fullName evidence="1">Uncharacterized protein</fullName>
    </submittedName>
</protein>
<keyword evidence="2" id="KW-1185">Reference proteome</keyword>
<dbReference type="AlphaFoldDB" id="A0AAV1ZS32"/>
<gene>
    <name evidence="1" type="ORF">LARSCL_LOCUS7466</name>
</gene>
<dbReference type="Proteomes" id="UP001497382">
    <property type="component" value="Unassembled WGS sequence"/>
</dbReference>
<proteinExistence type="predicted"/>
<accession>A0AAV1ZS32</accession>
<evidence type="ECO:0000313" key="1">
    <source>
        <dbReference type="EMBL" id="CAL1274440.1"/>
    </source>
</evidence>
<organism evidence="1 2">
    <name type="scientific">Larinioides sclopetarius</name>
    <dbReference type="NCBI Taxonomy" id="280406"/>
    <lineage>
        <taxon>Eukaryota</taxon>
        <taxon>Metazoa</taxon>
        <taxon>Ecdysozoa</taxon>
        <taxon>Arthropoda</taxon>
        <taxon>Chelicerata</taxon>
        <taxon>Arachnida</taxon>
        <taxon>Araneae</taxon>
        <taxon>Araneomorphae</taxon>
        <taxon>Entelegynae</taxon>
        <taxon>Araneoidea</taxon>
        <taxon>Araneidae</taxon>
        <taxon>Larinioides</taxon>
    </lineage>
</organism>
<comment type="caution">
    <text evidence="1">The sequence shown here is derived from an EMBL/GenBank/DDBJ whole genome shotgun (WGS) entry which is preliminary data.</text>
</comment>
<name>A0AAV1ZS32_9ARAC</name>
<dbReference type="EMBL" id="CAXIEN010000077">
    <property type="protein sequence ID" value="CAL1274440.1"/>
    <property type="molecule type" value="Genomic_DNA"/>
</dbReference>
<sequence length="73" mass="8492">MQERPITSIACKVAYPVVIDGTVNQLKPPLLCVIKSGDLLTYMIIYHPHLHIAWNPEHYNSFLEISHNYYFSF</sequence>